<evidence type="ECO:0000259" key="3">
    <source>
        <dbReference type="Pfam" id="PF21307"/>
    </source>
</evidence>
<evidence type="ECO:0000259" key="2">
    <source>
        <dbReference type="Pfam" id="PF14498"/>
    </source>
</evidence>
<feature type="signal peptide" evidence="1">
    <location>
        <begin position="1"/>
        <end position="23"/>
    </location>
</feature>
<protein>
    <submittedName>
        <fullName evidence="5">Glycoside hydrolase family 95 protein</fullName>
    </submittedName>
</protein>
<feature type="domain" description="Alpha fucosidase A-like C-terminal" evidence="3">
    <location>
        <begin position="874"/>
        <end position="944"/>
    </location>
</feature>
<dbReference type="Proteomes" id="UP000436006">
    <property type="component" value="Unassembled WGS sequence"/>
</dbReference>
<dbReference type="InterPro" id="IPR008979">
    <property type="entry name" value="Galactose-bd-like_sf"/>
</dbReference>
<feature type="chain" id="PRO_5029715754" evidence="1">
    <location>
        <begin position="24"/>
        <end position="956"/>
    </location>
</feature>
<keyword evidence="1" id="KW-0732">Signal</keyword>
<dbReference type="RefSeq" id="WP_157584558.1">
    <property type="nucleotide sequence ID" value="NZ_WPIN01000003.1"/>
</dbReference>
<dbReference type="Pfam" id="PF14498">
    <property type="entry name" value="Glyco_hyd_65N_2"/>
    <property type="match status" value="2"/>
</dbReference>
<dbReference type="PANTHER" id="PTHR31084:SF0">
    <property type="entry name" value="ALPHA-L-FUCOSIDASE 2"/>
    <property type="match status" value="1"/>
</dbReference>
<feature type="domain" description="Glycosyl hydrolase family 95 N-terminal" evidence="2">
    <location>
        <begin position="303"/>
        <end position="449"/>
    </location>
</feature>
<dbReference type="Pfam" id="PF22124">
    <property type="entry name" value="Glyco_hydro_95_cat"/>
    <property type="match status" value="1"/>
</dbReference>
<keyword evidence="6" id="KW-1185">Reference proteome</keyword>
<dbReference type="Gene3D" id="2.70.98.50">
    <property type="entry name" value="putative glycoside hydrolase family protein from bacillus halodurans"/>
    <property type="match status" value="1"/>
</dbReference>
<dbReference type="GO" id="GO:0005975">
    <property type="term" value="P:carbohydrate metabolic process"/>
    <property type="evidence" value="ECO:0007669"/>
    <property type="project" value="InterPro"/>
</dbReference>
<keyword evidence="5" id="KW-0378">Hydrolase</keyword>
<dbReference type="Gene3D" id="1.50.10.10">
    <property type="match status" value="1"/>
</dbReference>
<evidence type="ECO:0000259" key="4">
    <source>
        <dbReference type="Pfam" id="PF22124"/>
    </source>
</evidence>
<dbReference type="EMBL" id="WPIN01000003">
    <property type="protein sequence ID" value="MVM30320.1"/>
    <property type="molecule type" value="Genomic_DNA"/>
</dbReference>
<dbReference type="PANTHER" id="PTHR31084">
    <property type="entry name" value="ALPHA-L-FUCOSIDASE 2"/>
    <property type="match status" value="1"/>
</dbReference>
<sequence length="956" mass="107047">MKTYFHKLSLLLLFIAISLTTQAQTPVPPSLILWYKQPANKWVEALPIGNGRLGGMVYGGIVEDQIQFNEETLWTGGPRDYQREGAAHYLPQIRQLLAEGKQAEAEKLAQDKFMSRQSNEGDYEQKKTAWFASVRELSTAKLNPIASTFDDHSWKTMDVPTVDGWEKAGPRQAGLEGLDGAVWFRTSFDLPQAWAGQDVVLDMGRIRDQDFTYLNGELIGSAEGIAKNRRYQIPASKVHVGKNQLAIQVINLFDKGGFIGVKTNQPTFVVYPVGQQPTDGIPLSQPFKYWIQDENPPPAPRYQADYQPFGDLWMRFKNQGQAMNYRFELDLTKAISRVTYFADGVRFTREYLASAPDQTIAIHLTASRPSQISFETTLTSLHQGSSVRQIDNQTIALLVQVKNGALKGESLLHIQAKKGKITVSDGKLIVSEADEATLYLTAGTNFKNYKDVSGNPATRSQQPIQTLRTKRFDAVKAAHIRDYQSYFNTLTLDLGASPNEGLPTDERLQKFEKSYDPSLAALYLQYGRYLLISSSRPHTQAANLQGIWNDLLTPPWGSKYTTNINLEMNYWPTEMLNLSACHEPMFAAIDELVEAGKKTAKAHYNARGWVLHHNTDLWRGTAPINASNHGIWVSGGAWVSHHLWEHYRYTQDRTFLQKRGYPAMKEAALFFVDFLVKDPKTGWLISTPSNSPEHGGLVAGPTMDHQIIRDLFKNCIAASEILGVDAAFRDTLQTMYRQIAPNQIGKHGQLQEWLQDVDDPKDTHRHVSHLWGVHPGTDITWDETPDLMKAARQSLLERGDEGTGWSLAWKINFWARFRDGNHAYNMLKLLFRPAISPEGTTGGGSYPNLFDAHPPFQIDGNFGGSSGIAEMLLQSQGKTIDILPALPSALPTGYINGICAQGGFLLNIRWQNGQLSEVDITSKAGQPCILRYGDKQVQLTTEKGKTYKLNGILKTL</sequence>
<proteinExistence type="predicted"/>
<dbReference type="InterPro" id="IPR012341">
    <property type="entry name" value="6hp_glycosidase-like_sf"/>
</dbReference>
<gene>
    <name evidence="5" type="ORF">GO755_09770</name>
</gene>
<dbReference type="InterPro" id="IPR027414">
    <property type="entry name" value="GH95_N_dom"/>
</dbReference>
<name>A0A7K1S978_9BACT</name>
<reference evidence="5 6" key="1">
    <citation type="submission" date="2019-12" db="EMBL/GenBank/DDBJ databases">
        <title>Spirosoma sp. HMF4905 genome sequencing and assembly.</title>
        <authorList>
            <person name="Kang H."/>
            <person name="Cha I."/>
            <person name="Kim H."/>
            <person name="Joh K."/>
        </authorList>
    </citation>
    <scope>NUCLEOTIDE SEQUENCE [LARGE SCALE GENOMIC DNA]</scope>
    <source>
        <strain evidence="5 6">HMF4905</strain>
    </source>
</reference>
<dbReference type="SUPFAM" id="SSF49785">
    <property type="entry name" value="Galactose-binding domain-like"/>
    <property type="match status" value="1"/>
</dbReference>
<dbReference type="InterPro" id="IPR008928">
    <property type="entry name" value="6-hairpin_glycosidase_sf"/>
</dbReference>
<feature type="domain" description="Glycosyl hydrolase family 95 N-terminal" evidence="2">
    <location>
        <begin position="33"/>
        <end position="119"/>
    </location>
</feature>
<dbReference type="InterPro" id="IPR054363">
    <property type="entry name" value="GH95_cat"/>
</dbReference>
<feature type="domain" description="Glycosyl hydrolase family 95 catalytic" evidence="4">
    <location>
        <begin position="472"/>
        <end position="872"/>
    </location>
</feature>
<dbReference type="SUPFAM" id="SSF48208">
    <property type="entry name" value="Six-hairpin glycosidases"/>
    <property type="match status" value="1"/>
</dbReference>
<evidence type="ECO:0000313" key="6">
    <source>
        <dbReference type="Proteomes" id="UP000436006"/>
    </source>
</evidence>
<evidence type="ECO:0000256" key="1">
    <source>
        <dbReference type="SAM" id="SignalP"/>
    </source>
</evidence>
<dbReference type="InterPro" id="IPR049053">
    <property type="entry name" value="AFCA-like_C"/>
</dbReference>
<dbReference type="GO" id="GO:0004560">
    <property type="term" value="F:alpha-L-fucosidase activity"/>
    <property type="evidence" value="ECO:0007669"/>
    <property type="project" value="TreeGrafter"/>
</dbReference>
<evidence type="ECO:0000313" key="5">
    <source>
        <dbReference type="EMBL" id="MVM30320.1"/>
    </source>
</evidence>
<comment type="caution">
    <text evidence="5">The sequence shown here is derived from an EMBL/GenBank/DDBJ whole genome shotgun (WGS) entry which is preliminary data.</text>
</comment>
<accession>A0A7K1S978</accession>
<organism evidence="5 6">
    <name type="scientific">Spirosoma arboris</name>
    <dbReference type="NCBI Taxonomy" id="2682092"/>
    <lineage>
        <taxon>Bacteria</taxon>
        <taxon>Pseudomonadati</taxon>
        <taxon>Bacteroidota</taxon>
        <taxon>Cytophagia</taxon>
        <taxon>Cytophagales</taxon>
        <taxon>Cytophagaceae</taxon>
        <taxon>Spirosoma</taxon>
    </lineage>
</organism>
<dbReference type="Gene3D" id="2.60.120.260">
    <property type="entry name" value="Galactose-binding domain-like"/>
    <property type="match status" value="1"/>
</dbReference>
<dbReference type="Pfam" id="PF21307">
    <property type="entry name" value="Glyco_hydro_95_C"/>
    <property type="match status" value="1"/>
</dbReference>
<dbReference type="FunFam" id="1.50.10.10:FF:000028">
    <property type="entry name" value="Alpha-L-fucosidase 2"/>
    <property type="match status" value="1"/>
</dbReference>
<dbReference type="AlphaFoldDB" id="A0A7K1S978"/>